<evidence type="ECO:0000259" key="1">
    <source>
        <dbReference type="Pfam" id="PF20469"/>
    </source>
</evidence>
<dbReference type="CDD" id="cd01026">
    <property type="entry name" value="TOPRIM_OLD"/>
    <property type="match status" value="1"/>
</dbReference>
<dbReference type="Pfam" id="PF11398">
    <property type="entry name" value="DUF2813"/>
    <property type="match status" value="1"/>
</dbReference>
<evidence type="ECO:0000313" key="2">
    <source>
        <dbReference type="EMBL" id="MFC6378531.1"/>
    </source>
</evidence>
<dbReference type="Proteomes" id="UP001596230">
    <property type="component" value="Unassembled WGS sequence"/>
</dbReference>
<dbReference type="InterPro" id="IPR022602">
    <property type="entry name" value="DUF2813"/>
</dbReference>
<dbReference type="RefSeq" id="WP_385950763.1">
    <property type="nucleotide sequence ID" value="NZ_JBHSUB010000010.1"/>
</dbReference>
<accession>A0ABW1VXS7</accession>
<dbReference type="Gene3D" id="3.40.50.300">
    <property type="entry name" value="P-loop containing nucleotide triphosphate hydrolases"/>
    <property type="match status" value="1"/>
</dbReference>
<dbReference type="PANTHER" id="PTHR32182">
    <property type="entry name" value="DNA REPLICATION AND REPAIR PROTEIN RECF"/>
    <property type="match status" value="1"/>
</dbReference>
<dbReference type="PANTHER" id="PTHR32182:SF19">
    <property type="entry name" value="HOMOLOGY WITH RECF PROTEIN"/>
    <property type="match status" value="1"/>
</dbReference>
<gene>
    <name evidence="2" type="ORF">ACFP9W_10625</name>
</gene>
<evidence type="ECO:0000313" key="3">
    <source>
        <dbReference type="Proteomes" id="UP001596230"/>
    </source>
</evidence>
<dbReference type="InterPro" id="IPR027417">
    <property type="entry name" value="P-loop_NTPase"/>
</dbReference>
<reference evidence="3" key="1">
    <citation type="journal article" date="2019" name="Int. J. Syst. Evol. Microbiol.">
        <title>The Global Catalogue of Microorganisms (GCM) 10K type strain sequencing project: providing services to taxonomists for standard genome sequencing and annotation.</title>
        <authorList>
            <consortium name="The Broad Institute Genomics Platform"/>
            <consortium name="The Broad Institute Genome Sequencing Center for Infectious Disease"/>
            <person name="Wu L."/>
            <person name="Ma J."/>
        </authorList>
    </citation>
    <scope>NUCLEOTIDE SEQUENCE [LARGE SCALE GENOMIC DNA]</scope>
    <source>
        <strain evidence="3">CGMCC 1.18518</strain>
    </source>
</reference>
<organism evidence="2 3">
    <name type="scientific">Tatumella terrea</name>
    <dbReference type="NCBI Taxonomy" id="419007"/>
    <lineage>
        <taxon>Bacteria</taxon>
        <taxon>Pseudomonadati</taxon>
        <taxon>Pseudomonadota</taxon>
        <taxon>Gammaproteobacteria</taxon>
        <taxon>Enterobacterales</taxon>
        <taxon>Erwiniaceae</taxon>
        <taxon>Tatumella</taxon>
    </lineage>
</organism>
<protein>
    <submittedName>
        <fullName evidence="2">DUF2813 domain-containing protein</fullName>
    </submittedName>
</protein>
<sequence length="536" mass="59330">MMLKQIEIRNFRGIAFLSLSFRQISLLIGENAWGKSSLLDALTLMMSPAAGGSRLTENDFFRPQDDEPARTCLIELTFGPESPDGSLPATLAALLPADPAARGLRFRFSACRTAQGMTQGFSFPDYPDVTECVVYRLIQHVRVLCPVLRLRDARFSPPGLARSAGGEGVLAAELPLAGRAPEGETLQGAGVLQQALSLLCRLSGHYFHIRTGGALSELPVSAEKNDLLWQQLNTLNRKLAKTARQDRAPILRALLMLLAGTPSAGTLPEGARPLILLEDPETRLHPMMLSMVWQFLALLPAQKVVTTNSSDLVSMVPLESIYRLDRYQQITRCWHIPDEGMSRDELRKVTFHIQVNRPTALFARCWLLVEGETEVWLINELARQTGFSLASEGIRVVEFAQSGLKPLLRFAAHMGIRWHVLTDGDEAGAKYAAIATSHLTDQQAERHHLTRFPAPDIEHYFYRNGFAEVYRQAAQLPEHGPGGVKRVITRAIQHSSKPSLAIAVASEVAERGSQSIPWLLRKMIGRVRGLARGRYG</sequence>
<dbReference type="Pfam" id="PF20469">
    <property type="entry name" value="OLD-like_TOPRIM"/>
    <property type="match status" value="1"/>
</dbReference>
<dbReference type="EMBL" id="JBHSUB010000010">
    <property type="protein sequence ID" value="MFC6378531.1"/>
    <property type="molecule type" value="Genomic_DNA"/>
</dbReference>
<name>A0ABW1VXS7_9GAMM</name>
<keyword evidence="3" id="KW-1185">Reference proteome</keyword>
<dbReference type="SUPFAM" id="SSF52540">
    <property type="entry name" value="P-loop containing nucleoside triphosphate hydrolases"/>
    <property type="match status" value="1"/>
</dbReference>
<feature type="domain" description="OLD protein-like TOPRIM" evidence="1">
    <location>
        <begin position="361"/>
        <end position="425"/>
    </location>
</feature>
<proteinExistence type="predicted"/>
<comment type="caution">
    <text evidence="2">The sequence shown here is derived from an EMBL/GenBank/DDBJ whole genome shotgun (WGS) entry which is preliminary data.</text>
</comment>
<dbReference type="InterPro" id="IPR034139">
    <property type="entry name" value="TOPRIM_OLD"/>
</dbReference>